<protein>
    <recommendedName>
        <fullName evidence="5">Carboxypeptidase regulatory-like domain-containing protein</fullName>
    </recommendedName>
</protein>
<name>A0ABV3ZLJ0_9BACT</name>
<evidence type="ECO:0000313" key="4">
    <source>
        <dbReference type="Proteomes" id="UP001560573"/>
    </source>
</evidence>
<evidence type="ECO:0000256" key="2">
    <source>
        <dbReference type="SAM" id="SignalP"/>
    </source>
</evidence>
<dbReference type="InterPro" id="IPR013783">
    <property type="entry name" value="Ig-like_fold"/>
</dbReference>
<feature type="region of interest" description="Disordered" evidence="1">
    <location>
        <begin position="26"/>
        <end position="51"/>
    </location>
</feature>
<keyword evidence="4" id="KW-1185">Reference proteome</keyword>
<dbReference type="RefSeq" id="WP_369332113.1">
    <property type="nucleotide sequence ID" value="NZ_JAULBC010000010.1"/>
</dbReference>
<dbReference type="Proteomes" id="UP001560573">
    <property type="component" value="Unassembled WGS sequence"/>
</dbReference>
<comment type="caution">
    <text evidence="3">The sequence shown here is derived from an EMBL/GenBank/DDBJ whole genome shotgun (WGS) entry which is preliminary data.</text>
</comment>
<dbReference type="SUPFAM" id="SSF49373">
    <property type="entry name" value="Invasin/intimin cell-adhesion fragments"/>
    <property type="match status" value="1"/>
</dbReference>
<evidence type="ECO:0000256" key="1">
    <source>
        <dbReference type="SAM" id="MobiDB-lite"/>
    </source>
</evidence>
<reference evidence="3 4" key="1">
    <citation type="submission" date="2023-07" db="EMBL/GenBank/DDBJ databases">
        <authorList>
            <person name="Lian W.-H."/>
        </authorList>
    </citation>
    <scope>NUCLEOTIDE SEQUENCE [LARGE SCALE GENOMIC DNA]</scope>
    <source>
        <strain evidence="3 4">SYSU DXS3180</strain>
    </source>
</reference>
<dbReference type="PROSITE" id="PS51257">
    <property type="entry name" value="PROKAR_LIPOPROTEIN"/>
    <property type="match status" value="1"/>
</dbReference>
<evidence type="ECO:0008006" key="5">
    <source>
        <dbReference type="Google" id="ProtNLM"/>
    </source>
</evidence>
<keyword evidence="2" id="KW-0732">Signal</keyword>
<feature type="chain" id="PRO_5046632906" description="Carboxypeptidase regulatory-like domain-containing protein" evidence="2">
    <location>
        <begin position="20"/>
        <end position="249"/>
    </location>
</feature>
<gene>
    <name evidence="3" type="ORF">QTN47_24540</name>
</gene>
<sequence>MKHLFQPLLLLFFLPFTLAACSKSVSNQKDTDNSSGEVDGKVMDENGNPLQGVKTTIEHTVWYDTYLYGVTDNSGKYSIKLPAEPAGTWTAKAQIERSAYGQDYKFDLQADNTDPFDKSKVTTRNFTWKLSGPKPGNGGFYGAHVDLYAFGTDVDVTQIKLILTPLDTKLIDGSAATSIEKTIKDVAGTFMATDIPIGRYSVKAIYAGKKLLLDNRHDNGEPAESKEVIFGKNGTLGETEYNIEFWISE</sequence>
<dbReference type="EMBL" id="JAULBC010000010">
    <property type="protein sequence ID" value="MEX6690698.1"/>
    <property type="molecule type" value="Genomic_DNA"/>
</dbReference>
<organism evidence="3 4">
    <name type="scientific">Danxiaibacter flavus</name>
    <dbReference type="NCBI Taxonomy" id="3049108"/>
    <lineage>
        <taxon>Bacteria</taxon>
        <taxon>Pseudomonadati</taxon>
        <taxon>Bacteroidota</taxon>
        <taxon>Chitinophagia</taxon>
        <taxon>Chitinophagales</taxon>
        <taxon>Chitinophagaceae</taxon>
        <taxon>Danxiaibacter</taxon>
    </lineage>
</organism>
<proteinExistence type="predicted"/>
<dbReference type="Gene3D" id="2.60.40.10">
    <property type="entry name" value="Immunoglobulins"/>
    <property type="match status" value="1"/>
</dbReference>
<feature type="signal peptide" evidence="2">
    <location>
        <begin position="1"/>
        <end position="19"/>
    </location>
</feature>
<accession>A0ABV3ZLJ0</accession>
<dbReference type="InterPro" id="IPR008964">
    <property type="entry name" value="Invasin/intimin_cell_adhesion"/>
</dbReference>
<feature type="compositionally biased region" description="Polar residues" evidence="1">
    <location>
        <begin position="26"/>
        <end position="36"/>
    </location>
</feature>
<evidence type="ECO:0000313" key="3">
    <source>
        <dbReference type="EMBL" id="MEX6690698.1"/>
    </source>
</evidence>